<accession>A0ABS1J2Q1</accession>
<dbReference type="PANTHER" id="PTHR30595">
    <property type="entry name" value="GLPR-RELATED TRANSCRIPTIONAL REPRESSOR"/>
    <property type="match status" value="1"/>
</dbReference>
<dbReference type="Gene3D" id="3.30.565.60">
    <property type="match status" value="1"/>
</dbReference>
<dbReference type="Pfam" id="PF13749">
    <property type="entry name" value="HATPase_c_4"/>
    <property type="match status" value="1"/>
</dbReference>
<sequence>MEKNKYFDRKSAKIKPSDIADLISAFANAEGGTIVLGISDRKIRFVRYDGNAEQVGVDINIIKDVNIEYPILRIIDKTKEFIITQLREFTSLDLNTGRFQNVPEYPEFSWLEGIVNAVTHREYGMAGSYIKITMFDDRLEIQSPGKLPNIVSVENIQTTRYSRNPRIARVLTEFGWVRELNEGVKRIFSDMKDFYLSPPEYSEPEQTVKLILKNNIAMRSIRQKEKIADSIGEAAWDDLDDMERKILVYMASHKLVTTSELAALVERSGRTVGIRLKHLMDLNIIKRNGALTDPKQTYEMISK</sequence>
<proteinExistence type="predicted"/>
<dbReference type="InterPro" id="IPR036390">
    <property type="entry name" value="WH_DNA-bd_sf"/>
</dbReference>
<dbReference type="RefSeq" id="WP_208429852.1">
    <property type="nucleotide sequence ID" value="NZ_JAEPRJ010000001.1"/>
</dbReference>
<organism evidence="2 3">
    <name type="scientific">Catonella massiliensis</name>
    <dbReference type="NCBI Taxonomy" id="2799636"/>
    <lineage>
        <taxon>Bacteria</taxon>
        <taxon>Bacillati</taxon>
        <taxon>Bacillota</taxon>
        <taxon>Clostridia</taxon>
        <taxon>Lachnospirales</taxon>
        <taxon>Lachnospiraceae</taxon>
        <taxon>Catonella</taxon>
    </lineage>
</organism>
<dbReference type="PANTHER" id="PTHR30595:SF6">
    <property type="entry name" value="SCHLAFEN ALBA-2 DOMAIN-CONTAINING PROTEIN"/>
    <property type="match status" value="1"/>
</dbReference>
<dbReference type="EMBL" id="JAEPRJ010000001">
    <property type="protein sequence ID" value="MBK5898431.1"/>
    <property type="molecule type" value="Genomic_DNA"/>
</dbReference>
<dbReference type="Proteomes" id="UP000604730">
    <property type="component" value="Unassembled WGS sequence"/>
</dbReference>
<dbReference type="SUPFAM" id="SSF46785">
    <property type="entry name" value="Winged helix' DNA-binding domain"/>
    <property type="match status" value="1"/>
</dbReference>
<dbReference type="InterPro" id="IPR007421">
    <property type="entry name" value="Schlafen_AlbA_2_dom"/>
</dbReference>
<gene>
    <name evidence="2" type="ORF">JJN12_11670</name>
</gene>
<comment type="caution">
    <text evidence="2">The sequence shown here is derived from an EMBL/GenBank/DDBJ whole genome shotgun (WGS) entry which is preliminary data.</text>
</comment>
<reference evidence="2 3" key="1">
    <citation type="submission" date="2021-01" db="EMBL/GenBank/DDBJ databases">
        <title>Isolation and description of Catonella massiliensis sp. nov., a novel Catonella species, isolated from a stable periodontitis subject.</title>
        <authorList>
            <person name="Antezack A."/>
            <person name="Boxberger M."/>
            <person name="La Scola B."/>
            <person name="Monnet-Corti V."/>
        </authorList>
    </citation>
    <scope>NUCLEOTIDE SEQUENCE [LARGE SCALE GENOMIC DNA]</scope>
    <source>
        <strain evidence="2 3">Marseille-Q4567</strain>
    </source>
</reference>
<evidence type="ECO:0000313" key="3">
    <source>
        <dbReference type="Proteomes" id="UP000604730"/>
    </source>
</evidence>
<dbReference type="InterPro" id="IPR038475">
    <property type="entry name" value="RecG_C_sf"/>
</dbReference>
<protein>
    <submittedName>
        <fullName evidence="2">DNA binding domain-containing protein</fullName>
    </submittedName>
</protein>
<evidence type="ECO:0000313" key="2">
    <source>
        <dbReference type="EMBL" id="MBK5898431.1"/>
    </source>
</evidence>
<name>A0ABS1J2Q1_9FIRM</name>
<dbReference type="Pfam" id="PF04326">
    <property type="entry name" value="SLFN_AlbA_2"/>
    <property type="match status" value="1"/>
</dbReference>
<evidence type="ECO:0000259" key="1">
    <source>
        <dbReference type="Pfam" id="PF04326"/>
    </source>
</evidence>
<feature type="domain" description="Schlafen AlbA-2" evidence="1">
    <location>
        <begin position="5"/>
        <end position="48"/>
    </location>
</feature>
<keyword evidence="3" id="KW-1185">Reference proteome</keyword>